<dbReference type="CDD" id="cd06552">
    <property type="entry name" value="ASCH_yqfb_like"/>
    <property type="match status" value="1"/>
</dbReference>
<dbReference type="Proteomes" id="UP001495779">
    <property type="component" value="Unassembled WGS sequence"/>
</dbReference>
<keyword evidence="1 2" id="KW-0378">Hydrolase</keyword>
<comment type="catalytic activity">
    <reaction evidence="2">
        <text>N(4)-acetyl-2'-deoxycytidine + H2O = 2'-deoxycytidine + acetate + H(+)</text>
        <dbReference type="Rhea" id="RHEA:62936"/>
        <dbReference type="ChEBI" id="CHEBI:15377"/>
        <dbReference type="ChEBI" id="CHEBI:15378"/>
        <dbReference type="ChEBI" id="CHEBI:15698"/>
        <dbReference type="ChEBI" id="CHEBI:30089"/>
        <dbReference type="ChEBI" id="CHEBI:146133"/>
        <dbReference type="EC" id="3.5.1.135"/>
    </reaction>
</comment>
<dbReference type="PANTHER" id="PTHR38088:SF2">
    <property type="entry name" value="UCP029143 FAMILY PROTEIN"/>
    <property type="match status" value="1"/>
</dbReference>
<comment type="function">
    <text evidence="2">Catalyzes the hydrolysis of N(4)-acetylcytidine (ac4C).</text>
</comment>
<dbReference type="SMART" id="SM01022">
    <property type="entry name" value="ASCH"/>
    <property type="match status" value="1"/>
</dbReference>
<dbReference type="GO" id="GO:0016813">
    <property type="term" value="F:hydrolase activity, acting on carbon-nitrogen (but not peptide) bonds, in linear amidines"/>
    <property type="evidence" value="ECO:0007669"/>
    <property type="project" value="UniProtKB-UniRule"/>
</dbReference>
<dbReference type="GO" id="GO:0005829">
    <property type="term" value="C:cytosol"/>
    <property type="evidence" value="ECO:0007669"/>
    <property type="project" value="TreeGrafter"/>
</dbReference>
<dbReference type="InterPro" id="IPR008314">
    <property type="entry name" value="AC4CH"/>
</dbReference>
<organism evidence="4">
    <name type="scientific">Providencia stuartii</name>
    <dbReference type="NCBI Taxonomy" id="588"/>
    <lineage>
        <taxon>Bacteria</taxon>
        <taxon>Pseudomonadati</taxon>
        <taxon>Pseudomonadota</taxon>
        <taxon>Gammaproteobacteria</taxon>
        <taxon>Enterobacterales</taxon>
        <taxon>Morganellaceae</taxon>
        <taxon>Providencia</taxon>
    </lineage>
</organism>
<dbReference type="InterPro" id="IPR015947">
    <property type="entry name" value="PUA-like_sf"/>
</dbReference>
<dbReference type="EMBL" id="JAGSRH010000006">
    <property type="protein sequence ID" value="MER5076326.1"/>
    <property type="molecule type" value="Genomic_DNA"/>
</dbReference>
<comment type="catalytic activity">
    <reaction evidence="2">
        <text>N(4)-acetylcytosine + H2O = cytosine + acetate + H(+)</text>
        <dbReference type="Rhea" id="RHEA:62940"/>
        <dbReference type="ChEBI" id="CHEBI:15377"/>
        <dbReference type="ChEBI" id="CHEBI:15378"/>
        <dbReference type="ChEBI" id="CHEBI:16040"/>
        <dbReference type="ChEBI" id="CHEBI:30089"/>
        <dbReference type="ChEBI" id="CHEBI:146134"/>
        <dbReference type="EC" id="3.5.1.135"/>
    </reaction>
</comment>
<feature type="active site" description="Nucleophile" evidence="2">
    <location>
        <position position="26"/>
    </location>
</feature>
<evidence type="ECO:0000313" key="6">
    <source>
        <dbReference type="Proteomes" id="UP001495779"/>
    </source>
</evidence>
<evidence type="ECO:0000313" key="5">
    <source>
        <dbReference type="EMBL" id="MER5076326.1"/>
    </source>
</evidence>
<name>A0AAI9HZF7_PROST</name>
<gene>
    <name evidence="4" type="ORF">JRA39_001614</name>
    <name evidence="5" type="ORF">KDV35_05515</name>
</gene>
<sequence length="106" mass="12186">MRKAPDTITFFERLLPLVVSGEKVITIRDKSESNYIPGTVVKVFALETGTYYTDIEILSVEPIGYDEISAYHAKQEAMTLDNLKTLIREIYPTEQSLFVIHYRLVQ</sequence>
<evidence type="ECO:0000256" key="1">
    <source>
        <dbReference type="ARBA" id="ARBA00022801"/>
    </source>
</evidence>
<evidence type="ECO:0000256" key="2">
    <source>
        <dbReference type="HAMAP-Rule" id="MF_00684"/>
    </source>
</evidence>
<feature type="active site" description="Proton donor" evidence="2">
    <location>
        <position position="76"/>
    </location>
</feature>
<accession>A0AAI9HZF7</accession>
<protein>
    <recommendedName>
        <fullName evidence="2">N(4)-acetylcytidine amidohydrolase</fullName>
        <shortName evidence="2">ac4C amidohydrolase</shortName>
        <ecNumber evidence="2">3.5.1.135</ecNumber>
    </recommendedName>
</protein>
<comment type="catalytic activity">
    <reaction evidence="2">
        <text>N(4)-acetylcytidine + H2O = cytidine + acetate + H(+)</text>
        <dbReference type="Rhea" id="RHEA:62932"/>
        <dbReference type="ChEBI" id="CHEBI:15377"/>
        <dbReference type="ChEBI" id="CHEBI:15378"/>
        <dbReference type="ChEBI" id="CHEBI:17562"/>
        <dbReference type="ChEBI" id="CHEBI:30089"/>
        <dbReference type="ChEBI" id="CHEBI:70989"/>
        <dbReference type="EC" id="3.5.1.135"/>
    </reaction>
</comment>
<dbReference type="RefSeq" id="WP_154624129.1">
    <property type="nucleotide sequence ID" value="NZ_CP095443.1"/>
</dbReference>
<dbReference type="NCBIfam" id="NF003443">
    <property type="entry name" value="PRK04980.1"/>
    <property type="match status" value="1"/>
</dbReference>
<dbReference type="Pfam" id="PF04266">
    <property type="entry name" value="ASCH"/>
    <property type="match status" value="1"/>
</dbReference>
<comment type="caution">
    <text evidence="4">The sequence shown here is derived from an EMBL/GenBank/DDBJ whole genome shotgun (WGS) entry which is preliminary data.</text>
</comment>
<comment type="similarity">
    <text evidence="2">Belongs to the N(4)-acetylcytidine amidohydrolase family.</text>
</comment>
<dbReference type="SUPFAM" id="SSF88697">
    <property type="entry name" value="PUA domain-like"/>
    <property type="match status" value="1"/>
</dbReference>
<dbReference type="EMBL" id="AAZDVE040000009">
    <property type="protein sequence ID" value="EMP9432577.1"/>
    <property type="molecule type" value="Genomic_DNA"/>
</dbReference>
<dbReference type="HAMAP" id="MF_00684">
    <property type="entry name" value="ac4C_amidohydr"/>
    <property type="match status" value="1"/>
</dbReference>
<dbReference type="PANTHER" id="PTHR38088">
    <property type="entry name" value="UCP029143 FAMILY PROTEIN"/>
    <property type="match status" value="1"/>
</dbReference>
<dbReference type="PIRSF" id="PIRSF029143">
    <property type="entry name" value="UCP029143"/>
    <property type="match status" value="1"/>
</dbReference>
<dbReference type="InterPro" id="IPR007374">
    <property type="entry name" value="ASCH_domain"/>
</dbReference>
<evidence type="ECO:0000259" key="3">
    <source>
        <dbReference type="SMART" id="SM01022"/>
    </source>
</evidence>
<evidence type="ECO:0000313" key="4">
    <source>
        <dbReference type="EMBL" id="EMP9432577.1"/>
    </source>
</evidence>
<dbReference type="AlphaFoldDB" id="A0AAI9HZF7"/>
<dbReference type="EC" id="3.5.1.135" evidence="2"/>
<proteinExistence type="inferred from homology"/>
<feature type="active site" description="Proton acceptor" evidence="2">
    <location>
        <position position="23"/>
    </location>
</feature>
<reference evidence="4" key="2">
    <citation type="submission" date="2024-02" db="EMBL/GenBank/DDBJ databases">
        <authorList>
            <consortium name="Clinical and Environmental Microbiology Branch: Whole genome sequencing antimicrobial resistance pathogens in the healthcare setting"/>
        </authorList>
    </citation>
    <scope>NUCLEOTIDE SEQUENCE</scope>
    <source>
        <strain evidence="4">2020GO-00142</strain>
    </source>
</reference>
<feature type="domain" description="ASCH" evidence="3">
    <location>
        <begin position="8"/>
        <end position="106"/>
    </location>
</feature>
<dbReference type="Gene3D" id="2.30.130.30">
    <property type="entry name" value="Hypothetical protein"/>
    <property type="match status" value="1"/>
</dbReference>
<reference evidence="5 6" key="1">
    <citation type="submission" date="2021-04" db="EMBL/GenBank/DDBJ databases">
        <title>Determining the burden of carbapenem-resistant Enterobacterales from a tertiary public heath setting in Bangladesh: a clinical, epidemiological, and molecular study.</title>
        <authorList>
            <person name="Farzana R."/>
            <person name="Walsh T.R."/>
        </authorList>
    </citation>
    <scope>NUCLEOTIDE SEQUENCE [LARGE SCALE GENOMIC DNA]</scope>
    <source>
        <strain evidence="5">Dmpro_s316</strain>
        <strain evidence="6">dmpro_s316</strain>
    </source>
</reference>